<feature type="transmembrane region" description="Helical" evidence="1">
    <location>
        <begin position="310"/>
        <end position="328"/>
    </location>
</feature>
<accession>A0A2T5JDZ2</accession>
<name>A0A2T5JDZ2_9SPHI</name>
<gene>
    <name evidence="3" type="ORF">C8P68_102804</name>
</gene>
<feature type="transmembrane region" description="Helical" evidence="1">
    <location>
        <begin position="348"/>
        <end position="372"/>
    </location>
</feature>
<feature type="transmembrane region" description="Helical" evidence="1">
    <location>
        <begin position="189"/>
        <end position="211"/>
    </location>
</feature>
<feature type="transmembrane region" description="Helical" evidence="1">
    <location>
        <begin position="146"/>
        <end position="169"/>
    </location>
</feature>
<protein>
    <submittedName>
        <fullName evidence="3">Putative membrane protein</fullName>
    </submittedName>
</protein>
<keyword evidence="1" id="KW-0472">Membrane</keyword>
<feature type="transmembrane region" description="Helical" evidence="1">
    <location>
        <begin position="90"/>
        <end position="111"/>
    </location>
</feature>
<evidence type="ECO:0000313" key="4">
    <source>
        <dbReference type="Proteomes" id="UP000244168"/>
    </source>
</evidence>
<evidence type="ECO:0000256" key="1">
    <source>
        <dbReference type="SAM" id="Phobius"/>
    </source>
</evidence>
<keyword evidence="1" id="KW-0812">Transmembrane</keyword>
<dbReference type="Pfam" id="PF07786">
    <property type="entry name" value="HGSNAT_cat"/>
    <property type="match status" value="1"/>
</dbReference>
<feature type="transmembrane region" description="Helical" evidence="1">
    <location>
        <begin position="223"/>
        <end position="241"/>
    </location>
</feature>
<keyword evidence="1" id="KW-1133">Transmembrane helix</keyword>
<organism evidence="3 4">
    <name type="scientific">Mucilaginibacter yixingensis</name>
    <dbReference type="NCBI Taxonomy" id="1295612"/>
    <lineage>
        <taxon>Bacteria</taxon>
        <taxon>Pseudomonadati</taxon>
        <taxon>Bacteroidota</taxon>
        <taxon>Sphingobacteriia</taxon>
        <taxon>Sphingobacteriales</taxon>
        <taxon>Sphingobacteriaceae</taxon>
        <taxon>Mucilaginibacter</taxon>
    </lineage>
</organism>
<evidence type="ECO:0000259" key="2">
    <source>
        <dbReference type="Pfam" id="PF07786"/>
    </source>
</evidence>
<dbReference type="AlphaFoldDB" id="A0A2T5JDZ2"/>
<feature type="transmembrane region" description="Helical" evidence="1">
    <location>
        <begin position="57"/>
        <end position="78"/>
    </location>
</feature>
<dbReference type="PANTHER" id="PTHR40407">
    <property type="entry name" value="MEMBRANE PROTEIN-LIKE PROTEIN"/>
    <property type="match status" value="1"/>
</dbReference>
<proteinExistence type="predicted"/>
<comment type="caution">
    <text evidence="3">The sequence shown here is derived from an EMBL/GenBank/DDBJ whole genome shotgun (WGS) entry which is preliminary data.</text>
</comment>
<sequence length="386" mass="44299">MEPVLPLPKPRIHSIDILRGIIMVLMALDHTRDFFSNAAFDPLDLDKTTAAYYLTRWVTHLCAPTFIFLSGASAYLSSQRKTSRQTSSFLLSRGLWLIFLELTVVNFGWMFDPGFHLVFAQVIWAIGFSMIFLAALVYLKPLHIGIIGLALIFGHNLFDGIKSASWGQYKFFWMFLHEQNLYVISKTHAIMLLYPVVPWCGVMAAGYAFGTLFQFDPAGRQRLFIQIGLCCILLFLLLRLFNIYGDPRPWAHQHNLEKDAFDMMNVQKYPPSLAYLLITLGISIAALGLLEFTNNGITKTFTTYGRVPMFYYVLHIYLLHLAALFTAMGKHTSLNSLTAVGLGPQHGFSLPVIYLIWLSVVILLYFPCYWFMKVKQRRRDWWLSYV</sequence>
<feature type="transmembrane region" description="Helical" evidence="1">
    <location>
        <begin position="117"/>
        <end position="139"/>
    </location>
</feature>
<feature type="domain" description="Heparan-alpha-glucosaminide N-acetyltransferase catalytic" evidence="2">
    <location>
        <begin position="11"/>
        <end position="216"/>
    </location>
</feature>
<dbReference type="Proteomes" id="UP000244168">
    <property type="component" value="Unassembled WGS sequence"/>
</dbReference>
<reference evidence="3 4" key="1">
    <citation type="submission" date="2018-04" db="EMBL/GenBank/DDBJ databases">
        <title>Genomic Encyclopedia of Archaeal and Bacterial Type Strains, Phase II (KMG-II): from individual species to whole genera.</title>
        <authorList>
            <person name="Goeker M."/>
        </authorList>
    </citation>
    <scope>NUCLEOTIDE SEQUENCE [LARGE SCALE GENOMIC DNA]</scope>
    <source>
        <strain evidence="3 4">DSM 26809</strain>
    </source>
</reference>
<dbReference type="EMBL" id="QAOQ01000002">
    <property type="protein sequence ID" value="PTQ99973.1"/>
    <property type="molecule type" value="Genomic_DNA"/>
</dbReference>
<dbReference type="InterPro" id="IPR012429">
    <property type="entry name" value="HGSNAT_cat"/>
</dbReference>
<feature type="transmembrane region" description="Helical" evidence="1">
    <location>
        <begin position="272"/>
        <end position="290"/>
    </location>
</feature>
<dbReference type="PANTHER" id="PTHR40407:SF1">
    <property type="entry name" value="HEPARAN-ALPHA-GLUCOSAMINIDE N-ACETYLTRANSFERASE CATALYTIC DOMAIN-CONTAINING PROTEIN"/>
    <property type="match status" value="1"/>
</dbReference>
<evidence type="ECO:0000313" key="3">
    <source>
        <dbReference type="EMBL" id="PTQ99973.1"/>
    </source>
</evidence>
<dbReference type="RefSeq" id="WP_107827875.1">
    <property type="nucleotide sequence ID" value="NZ_CP160205.1"/>
</dbReference>
<dbReference type="OrthoDB" id="508112at2"/>
<keyword evidence="4" id="KW-1185">Reference proteome</keyword>